<dbReference type="PANTHER" id="PTHR34990:SF2">
    <property type="entry name" value="BLL8164 PROTEIN"/>
    <property type="match status" value="1"/>
</dbReference>
<dbReference type="GO" id="GO:0016020">
    <property type="term" value="C:membrane"/>
    <property type="evidence" value="ECO:0007669"/>
    <property type="project" value="GOC"/>
</dbReference>
<dbReference type="Pfam" id="PF12850">
    <property type="entry name" value="Metallophos_2"/>
    <property type="match status" value="1"/>
</dbReference>
<dbReference type="SUPFAM" id="SSF56300">
    <property type="entry name" value="Metallo-dependent phosphatases"/>
    <property type="match status" value="1"/>
</dbReference>
<evidence type="ECO:0000259" key="3">
    <source>
        <dbReference type="Pfam" id="PF12850"/>
    </source>
</evidence>
<keyword evidence="4" id="KW-0378">Hydrolase</keyword>
<dbReference type="AlphaFoldDB" id="A0A8J2ZJB5"/>
<comment type="similarity">
    <text evidence="1">Belongs to the metallophosphoesterase superfamily. YfcE family.</text>
</comment>
<dbReference type="GO" id="GO:0046872">
    <property type="term" value="F:metal ion binding"/>
    <property type="evidence" value="ECO:0007669"/>
    <property type="project" value="UniProtKB-KW"/>
</dbReference>
<dbReference type="InterPro" id="IPR043461">
    <property type="entry name" value="LpxH-like"/>
</dbReference>
<dbReference type="CDD" id="cd07398">
    <property type="entry name" value="MPP_YbbF-LpxH"/>
    <property type="match status" value="1"/>
</dbReference>
<reference evidence="4" key="1">
    <citation type="journal article" date="2014" name="Int. J. Syst. Evol. Microbiol.">
        <title>Complete genome sequence of Corynebacterium casei LMG S-19264T (=DSM 44701T), isolated from a smear-ripened cheese.</title>
        <authorList>
            <consortium name="US DOE Joint Genome Institute (JGI-PGF)"/>
            <person name="Walter F."/>
            <person name="Albersmeier A."/>
            <person name="Kalinowski J."/>
            <person name="Ruckert C."/>
        </authorList>
    </citation>
    <scope>NUCLEOTIDE SEQUENCE</scope>
    <source>
        <strain evidence="4">CGMCC 1.15762</strain>
    </source>
</reference>
<keyword evidence="5" id="KW-1185">Reference proteome</keyword>
<protein>
    <submittedName>
        <fullName evidence="4">UDP-2,3-diacylglucosamine hydrolase</fullName>
    </submittedName>
</protein>
<reference evidence="4" key="2">
    <citation type="submission" date="2020-09" db="EMBL/GenBank/DDBJ databases">
        <authorList>
            <person name="Sun Q."/>
            <person name="Zhou Y."/>
        </authorList>
    </citation>
    <scope>NUCLEOTIDE SEQUENCE</scope>
    <source>
        <strain evidence="4">CGMCC 1.15762</strain>
    </source>
</reference>
<sequence length="285" mass="31476">MSAPAACSAPRGSLRSLFLSDLHLGARASRPRQILEFLSGVEAETIYLVGDIFDLWHGGRVFWSDAHEAVLANLRARKRDGARIIYLPGNHDCAMRAPDAAIEGWELREAVIHRAADGRRMLVLHGDQCDPRFLRWHFMTRLGSRLDAILRQADDWQRARGGLARDHASHAQRIITGANHVLAMGDRFERRLLKLARASGAMGVICGHSHKPALRSHDGLLYANCGDWIDSLTALTEDSHGQFDLVEFLPEIRPEARPQARPSEAPLPTPLPRPTPGGPLSEGVA</sequence>
<evidence type="ECO:0000256" key="2">
    <source>
        <dbReference type="SAM" id="MobiDB-lite"/>
    </source>
</evidence>
<evidence type="ECO:0000313" key="5">
    <source>
        <dbReference type="Proteomes" id="UP000617145"/>
    </source>
</evidence>
<dbReference type="InterPro" id="IPR029052">
    <property type="entry name" value="Metallo-depent_PP-like"/>
</dbReference>
<accession>A0A8J2ZJB5</accession>
<proteinExistence type="inferred from homology"/>
<dbReference type="InterPro" id="IPR024654">
    <property type="entry name" value="Calcineurin-like_PHP_lpxH"/>
</dbReference>
<name>A0A8J2ZJB5_9RHOB</name>
<feature type="domain" description="Calcineurin-like phosphoesterase" evidence="3">
    <location>
        <begin position="17"/>
        <end position="228"/>
    </location>
</feature>
<organism evidence="4 5">
    <name type="scientific">Salipiger pallidus</name>
    <dbReference type="NCBI Taxonomy" id="1775170"/>
    <lineage>
        <taxon>Bacteria</taxon>
        <taxon>Pseudomonadati</taxon>
        <taxon>Pseudomonadota</taxon>
        <taxon>Alphaproteobacteria</taxon>
        <taxon>Rhodobacterales</taxon>
        <taxon>Roseobacteraceae</taxon>
        <taxon>Salipiger</taxon>
    </lineage>
</organism>
<gene>
    <name evidence="4" type="ORF">GCM10011415_18870</name>
</gene>
<evidence type="ECO:0000313" key="4">
    <source>
        <dbReference type="EMBL" id="GGG71281.1"/>
    </source>
</evidence>
<dbReference type="PANTHER" id="PTHR34990">
    <property type="entry name" value="UDP-2,3-DIACYLGLUCOSAMINE HYDROLASE-RELATED"/>
    <property type="match status" value="1"/>
</dbReference>
<feature type="compositionally biased region" description="Pro residues" evidence="2">
    <location>
        <begin position="265"/>
        <end position="277"/>
    </location>
</feature>
<feature type="region of interest" description="Disordered" evidence="2">
    <location>
        <begin position="252"/>
        <end position="285"/>
    </location>
</feature>
<evidence type="ECO:0000256" key="1">
    <source>
        <dbReference type="ARBA" id="ARBA00008950"/>
    </source>
</evidence>
<dbReference type="GO" id="GO:0009245">
    <property type="term" value="P:lipid A biosynthetic process"/>
    <property type="evidence" value="ECO:0007669"/>
    <property type="project" value="TreeGrafter"/>
</dbReference>
<dbReference type="EMBL" id="BMJV01000003">
    <property type="protein sequence ID" value="GGG71281.1"/>
    <property type="molecule type" value="Genomic_DNA"/>
</dbReference>
<dbReference type="GO" id="GO:0008758">
    <property type="term" value="F:UDP-2,3-diacylglucosamine hydrolase activity"/>
    <property type="evidence" value="ECO:0007669"/>
    <property type="project" value="TreeGrafter"/>
</dbReference>
<dbReference type="Gene3D" id="3.60.21.10">
    <property type="match status" value="1"/>
</dbReference>
<dbReference type="Proteomes" id="UP000617145">
    <property type="component" value="Unassembled WGS sequence"/>
</dbReference>
<dbReference type="RefSeq" id="WP_188789970.1">
    <property type="nucleotide sequence ID" value="NZ_BMJV01000003.1"/>
</dbReference>
<comment type="caution">
    <text evidence="4">The sequence shown here is derived from an EMBL/GenBank/DDBJ whole genome shotgun (WGS) entry which is preliminary data.</text>
</comment>